<accession>A0A7C9K1Z3</accession>
<dbReference type="AlphaFoldDB" id="A0A7C9K1Z3"/>
<proteinExistence type="predicted"/>
<keyword evidence="2" id="KW-1185">Reference proteome</keyword>
<gene>
    <name evidence="1" type="ORF">GT755_36310</name>
</gene>
<protein>
    <submittedName>
        <fullName evidence="1">Uncharacterized protein</fullName>
    </submittedName>
</protein>
<organism evidence="1 2">
    <name type="scientific">Herbidospora solisilvae</name>
    <dbReference type="NCBI Taxonomy" id="2696284"/>
    <lineage>
        <taxon>Bacteria</taxon>
        <taxon>Bacillati</taxon>
        <taxon>Actinomycetota</taxon>
        <taxon>Actinomycetes</taxon>
        <taxon>Streptosporangiales</taxon>
        <taxon>Streptosporangiaceae</taxon>
        <taxon>Herbidospora</taxon>
    </lineage>
</organism>
<evidence type="ECO:0000313" key="1">
    <source>
        <dbReference type="EMBL" id="NAS27119.1"/>
    </source>
</evidence>
<dbReference type="Pfam" id="PF20062">
    <property type="entry name" value="DUF6461"/>
    <property type="match status" value="1"/>
</dbReference>
<sequence>MHSRLPPALAKAYCLTYVRGLTPDRLLTRLGAGPGRAELTLDELIRGQARGAVALGEWALLVESYGGLGSTEEVVLPLSAGTRLVSHSYLDVDDMDHFHWVDDGRIRFQFLPEEGYSHGIVDGRIRFLFRPHESYCGEPPDEIADLLEQMHSPVHPLPEQPHRGPAFSLAERLTGITMTPRLLEESRYLTAH</sequence>
<reference evidence="1 2" key="1">
    <citation type="submission" date="2020-01" db="EMBL/GenBank/DDBJ databases">
        <title>Herbidospora sp. NEAU-GS84 nov., a novel actinomycete isolated from soil.</title>
        <authorList>
            <person name="Han L."/>
        </authorList>
    </citation>
    <scope>NUCLEOTIDE SEQUENCE [LARGE SCALE GENOMIC DNA]</scope>
    <source>
        <strain evidence="1 2">NEAU-GS84</strain>
    </source>
</reference>
<dbReference type="EMBL" id="WXEW01000013">
    <property type="protein sequence ID" value="NAS27119.1"/>
    <property type="molecule type" value="Genomic_DNA"/>
</dbReference>
<dbReference type="Proteomes" id="UP000479526">
    <property type="component" value="Unassembled WGS sequence"/>
</dbReference>
<evidence type="ECO:0000313" key="2">
    <source>
        <dbReference type="Proteomes" id="UP000479526"/>
    </source>
</evidence>
<dbReference type="InterPro" id="IPR045592">
    <property type="entry name" value="DUF6461"/>
</dbReference>
<comment type="caution">
    <text evidence="1">The sequence shown here is derived from an EMBL/GenBank/DDBJ whole genome shotgun (WGS) entry which is preliminary data.</text>
</comment>
<name>A0A7C9K1Z3_9ACTN</name>
<dbReference type="RefSeq" id="WP_161484079.1">
    <property type="nucleotide sequence ID" value="NZ_WXEW01000013.1"/>
</dbReference>